<comment type="caution">
    <text evidence="1">The sequence shown here is derived from an EMBL/GenBank/DDBJ whole genome shotgun (WGS) entry which is preliminary data.</text>
</comment>
<name>A0A427EBU5_9GAMM</name>
<accession>A0A427EBU5</accession>
<protein>
    <recommendedName>
        <fullName evidence="3">GIY-YIG domain-containing protein</fullName>
    </recommendedName>
</protein>
<evidence type="ECO:0000313" key="1">
    <source>
        <dbReference type="EMBL" id="RRV13993.1"/>
    </source>
</evidence>
<dbReference type="RefSeq" id="WP_125875573.1">
    <property type="nucleotide sequence ID" value="NZ_RHQL01000001.1"/>
</dbReference>
<proteinExistence type="predicted"/>
<reference evidence="1 2" key="1">
    <citation type="submission" date="2018-10" db="EMBL/GenBank/DDBJ databases">
        <title>Transmission dynamics of multidrug resistant bacteria on intensive care unit surfaces.</title>
        <authorList>
            <person name="D'Souza A.W."/>
            <person name="Potter R.F."/>
            <person name="Wallace M."/>
            <person name="Shupe A."/>
            <person name="Patel S."/>
            <person name="Sun S."/>
            <person name="Gul D."/>
            <person name="Kwon J.H."/>
            <person name="Andleeb S."/>
            <person name="Burnham C.-A.D."/>
            <person name="Dantas G."/>
        </authorList>
    </citation>
    <scope>NUCLEOTIDE SEQUENCE [LARGE SCALE GENOMIC DNA]</scope>
    <source>
        <strain evidence="1 2">PX_177</strain>
    </source>
</reference>
<evidence type="ECO:0008006" key="3">
    <source>
        <dbReference type="Google" id="ProtNLM"/>
    </source>
</evidence>
<gene>
    <name evidence="1" type="ORF">EGJ28_01075</name>
</gene>
<dbReference type="EMBL" id="RHQL01000001">
    <property type="protein sequence ID" value="RRV13993.1"/>
    <property type="molecule type" value="Genomic_DNA"/>
</dbReference>
<evidence type="ECO:0000313" key="2">
    <source>
        <dbReference type="Proteomes" id="UP000276506"/>
    </source>
</evidence>
<sequence>MMTNAACDSGTMRCIRFSEIERYVPALPGLYEIYKDDGTALKVGIGVNLRKRLIQHRKSRQSRLILRSGGDWNNPADVRSAQSILAKHLYFAGSIDGYDLRAEAGRQAFLEERCYIRFRITSSREEARLLERVLEAGGAFPFQGRVNPER</sequence>
<dbReference type="Proteomes" id="UP000276506">
    <property type="component" value="Unassembled WGS sequence"/>
</dbReference>
<organism evidence="1 2">
    <name type="scientific">Stutzerimonas xanthomarina</name>
    <dbReference type="NCBI Taxonomy" id="271420"/>
    <lineage>
        <taxon>Bacteria</taxon>
        <taxon>Pseudomonadati</taxon>
        <taxon>Pseudomonadota</taxon>
        <taxon>Gammaproteobacteria</taxon>
        <taxon>Pseudomonadales</taxon>
        <taxon>Pseudomonadaceae</taxon>
        <taxon>Stutzerimonas</taxon>
    </lineage>
</organism>
<dbReference type="AlphaFoldDB" id="A0A427EBU5"/>